<keyword evidence="3" id="KW-0175">Coiled coil</keyword>
<dbReference type="Pfam" id="PF01565">
    <property type="entry name" value="FAD_binding_4"/>
    <property type="match status" value="1"/>
</dbReference>
<keyword evidence="8" id="KW-1185">Reference proteome</keyword>
<dbReference type="STRING" id="93625.A0A409VNS5"/>
<evidence type="ECO:0000259" key="6">
    <source>
        <dbReference type="PROSITE" id="PS51387"/>
    </source>
</evidence>
<feature type="compositionally biased region" description="Basic and acidic residues" evidence="4">
    <location>
        <begin position="772"/>
        <end position="782"/>
    </location>
</feature>
<feature type="compositionally biased region" description="Polar residues" evidence="4">
    <location>
        <begin position="590"/>
        <end position="603"/>
    </location>
</feature>
<reference evidence="7 8" key="1">
    <citation type="journal article" date="2018" name="Evol. Lett.">
        <title>Horizontal gene cluster transfer increased hallucinogenic mushroom diversity.</title>
        <authorList>
            <person name="Reynolds H.T."/>
            <person name="Vijayakumar V."/>
            <person name="Gluck-Thaler E."/>
            <person name="Korotkin H.B."/>
            <person name="Matheny P.B."/>
            <person name="Slot J.C."/>
        </authorList>
    </citation>
    <scope>NUCLEOTIDE SEQUENCE [LARGE SCALE GENOMIC DNA]</scope>
    <source>
        <strain evidence="7 8">2631</strain>
    </source>
</reference>
<evidence type="ECO:0000313" key="8">
    <source>
        <dbReference type="Proteomes" id="UP000283269"/>
    </source>
</evidence>
<dbReference type="PROSITE" id="PS51387">
    <property type="entry name" value="FAD_PCMH"/>
    <property type="match status" value="1"/>
</dbReference>
<dbReference type="InterPro" id="IPR050432">
    <property type="entry name" value="FAD-linked_Oxidoreductases_BP"/>
</dbReference>
<name>A0A409VNS5_PSICY</name>
<dbReference type="InterPro" id="IPR036318">
    <property type="entry name" value="FAD-bd_PCMH-like_sf"/>
</dbReference>
<dbReference type="PANTHER" id="PTHR13878:SF91">
    <property type="entry name" value="FAD BINDING DOMAIN PROTEIN (AFU_ORTHOLOGUE AFUA_6G12070)-RELATED"/>
    <property type="match status" value="1"/>
</dbReference>
<dbReference type="InterPro" id="IPR012951">
    <property type="entry name" value="BBE"/>
</dbReference>
<feature type="compositionally biased region" description="Polar residues" evidence="4">
    <location>
        <begin position="975"/>
        <end position="986"/>
    </location>
</feature>
<feature type="chain" id="PRO_5019280184" description="FAD-binding PCMH-type domain-containing protein" evidence="5">
    <location>
        <begin position="22"/>
        <end position="1246"/>
    </location>
</feature>
<comment type="caution">
    <text evidence="7">The sequence shown here is derived from an EMBL/GenBank/DDBJ whole genome shotgun (WGS) entry which is preliminary data.</text>
</comment>
<dbReference type="InParanoid" id="A0A409VNS5"/>
<feature type="compositionally biased region" description="Polar residues" evidence="4">
    <location>
        <begin position="686"/>
        <end position="704"/>
    </location>
</feature>
<evidence type="ECO:0000256" key="1">
    <source>
        <dbReference type="ARBA" id="ARBA00005466"/>
    </source>
</evidence>
<dbReference type="Pfam" id="PF08031">
    <property type="entry name" value="BBE"/>
    <property type="match status" value="1"/>
</dbReference>
<evidence type="ECO:0000256" key="4">
    <source>
        <dbReference type="SAM" id="MobiDB-lite"/>
    </source>
</evidence>
<gene>
    <name evidence="7" type="ORF">CVT25_000347</name>
</gene>
<feature type="compositionally biased region" description="Polar residues" evidence="4">
    <location>
        <begin position="625"/>
        <end position="652"/>
    </location>
</feature>
<evidence type="ECO:0000256" key="5">
    <source>
        <dbReference type="SAM" id="SignalP"/>
    </source>
</evidence>
<dbReference type="Gene3D" id="3.30.465.10">
    <property type="match status" value="2"/>
</dbReference>
<proteinExistence type="inferred from homology"/>
<keyword evidence="2" id="KW-0560">Oxidoreductase</keyword>
<dbReference type="Proteomes" id="UP000283269">
    <property type="component" value="Unassembled WGS sequence"/>
</dbReference>
<evidence type="ECO:0000313" key="7">
    <source>
        <dbReference type="EMBL" id="PPQ67935.1"/>
    </source>
</evidence>
<feature type="signal peptide" evidence="5">
    <location>
        <begin position="1"/>
        <end position="21"/>
    </location>
</feature>
<accession>A0A409VNS5</accession>
<dbReference type="AlphaFoldDB" id="A0A409VNS5"/>
<dbReference type="EMBL" id="NHYD01003967">
    <property type="protein sequence ID" value="PPQ67935.1"/>
    <property type="molecule type" value="Genomic_DNA"/>
</dbReference>
<feature type="compositionally biased region" description="Basic and acidic residues" evidence="4">
    <location>
        <begin position="705"/>
        <end position="722"/>
    </location>
</feature>
<feature type="domain" description="FAD-binding PCMH-type" evidence="6">
    <location>
        <begin position="122"/>
        <end position="305"/>
    </location>
</feature>
<feature type="compositionally biased region" description="Polar residues" evidence="4">
    <location>
        <begin position="737"/>
        <end position="750"/>
    </location>
</feature>
<organism evidence="7 8">
    <name type="scientific">Psilocybe cyanescens</name>
    <dbReference type="NCBI Taxonomy" id="93625"/>
    <lineage>
        <taxon>Eukaryota</taxon>
        <taxon>Fungi</taxon>
        <taxon>Dikarya</taxon>
        <taxon>Basidiomycota</taxon>
        <taxon>Agaricomycotina</taxon>
        <taxon>Agaricomycetes</taxon>
        <taxon>Agaricomycetidae</taxon>
        <taxon>Agaricales</taxon>
        <taxon>Agaricineae</taxon>
        <taxon>Strophariaceae</taxon>
        <taxon>Psilocybe</taxon>
    </lineage>
</organism>
<dbReference type="GO" id="GO:0071949">
    <property type="term" value="F:FAD binding"/>
    <property type="evidence" value="ECO:0007669"/>
    <property type="project" value="InterPro"/>
</dbReference>
<dbReference type="GO" id="GO:0016491">
    <property type="term" value="F:oxidoreductase activity"/>
    <property type="evidence" value="ECO:0007669"/>
    <property type="project" value="UniProtKB-KW"/>
</dbReference>
<feature type="region of interest" description="Disordered" evidence="4">
    <location>
        <begin position="573"/>
        <end position="807"/>
    </location>
</feature>
<dbReference type="PANTHER" id="PTHR13878">
    <property type="entry name" value="GULONOLACTONE OXIDASE"/>
    <property type="match status" value="1"/>
</dbReference>
<evidence type="ECO:0000256" key="2">
    <source>
        <dbReference type="ARBA" id="ARBA00023002"/>
    </source>
</evidence>
<dbReference type="InterPro" id="IPR006094">
    <property type="entry name" value="Oxid_FAD_bind_N"/>
</dbReference>
<keyword evidence="5" id="KW-0732">Signal</keyword>
<comment type="similarity">
    <text evidence="1">Belongs to the oxygen-dependent FAD-linked oxidoreductase family.</text>
</comment>
<dbReference type="InterPro" id="IPR016169">
    <property type="entry name" value="FAD-bd_PCMH_sub2"/>
</dbReference>
<sequence length="1246" mass="137222">MHLKQTLLTALAVSAVGYAGSESSTAAACKCGPTDKCWPSAAKWAALNSTVNGRLIKTIPIGSVCHTTTVVDSTVTNTFDATKCADVQANWHFPQWHELSSSSIMTPWWSNNSCNPFEPTDSVCRMGTYVNYAINVTTVEHVQAAIAFAKNNNIRFVIRNTGHDYMGKSTGYGSLAIWTHHVTGMELISNYKSAYYSGPAVKGYAGTMVNELYSFTAENGYLSVGGECPTVGWAGGYTSGGGHSALSSWKGLAADQTLEFEVILANGAFVTASRIQNSDLWWALSGGGPGNYAIVWSMTAKVFPDIHVSSAVITAPQGTVSNDTFWEFVDFYHTFVPAYVDAGAYAYAFYNTGYFQLWPLFVPNKTSEEVTALVAPLTAKLGELGFNFTSSVDMYPTFKEAYDASFGAINTGEFQFGGRLIPRSTLVANATAVSKAVRHIADGGAAIIEVGIAPSEAIAGNPGNSVLSAWRDSVMYIIPAAPWYDASGSLEKNIAIRKTITYDWDEKLRQVVPNSGAYMSEADGDNPKWKEDWYGANYARLLKIKTKYDSERFFYAEKAVGSDFWSVDKDHRKSGSFTGSSHGRRDSDSWKSTSDAAPTSKNTIKLPETGSRWGNNASLGDKPQASGSNTGWPKASSGETQRSEPTAWNINPESVAWGKQNTTGGWGNDWEKAGTQNAGNPWAGANSWSDPASEWGSGTWTGEISTHDKGKGKAREEQDVPMREPTPPRKTLPVPHRTQSFAKPDTQLSELESRKSSIPAIPRPSLPNPNSSRKECDKDKLRTSSTPTIPRPPVSIPNTSKKGRDETPLSDLQAAYKELVATNKAGSRSSSYPLKYTAAEGRVALYTDILTCMQDVVIAQIVQQDARRTYDRWKHYHDNSPTHAHASLGTRKMLEEIRAEYYKKLTDAIQKRDLALQKLGDLPDLVPNKPVNDPAVTKEMVMKYTDELRSWFLDLKLHERLAVEKKEKEIKAKSLDSQNGGETNAGPQPLPAVELLKRGNWDWKELKAALKLAEASVDNAAEQVYSSVWTNHDSLDENLRHLPEIHQPMEEDSQAPSRSGDYATLENKMKSVDENLAVQSEQAAFALTRVHDLQYELDGLRAESTEINRLCEEAEQQFVEFDRAKDDLHAEIESLTAQLQVLHQHQWSSARPSSSELLDTSVQPILNELLPHFQKRMEDDMRHILDLLRQRGLENQEEVGRQVEEMLKPLLTKTDEIEDICQTFMAMGVAQDPASATATTSTSAPQ</sequence>
<dbReference type="SUPFAM" id="SSF56176">
    <property type="entry name" value="FAD-binding/transporter-associated domain-like"/>
    <property type="match status" value="1"/>
</dbReference>
<protein>
    <recommendedName>
        <fullName evidence="6">FAD-binding PCMH-type domain-containing protein</fullName>
    </recommendedName>
</protein>
<feature type="coiled-coil region" evidence="3">
    <location>
        <begin position="1062"/>
        <end position="1145"/>
    </location>
</feature>
<evidence type="ECO:0000256" key="3">
    <source>
        <dbReference type="SAM" id="Coils"/>
    </source>
</evidence>
<dbReference type="InterPro" id="IPR016166">
    <property type="entry name" value="FAD-bd_PCMH"/>
</dbReference>
<dbReference type="OrthoDB" id="9983560at2759"/>
<feature type="region of interest" description="Disordered" evidence="4">
    <location>
        <begin position="969"/>
        <end position="990"/>
    </location>
</feature>